<dbReference type="GO" id="GO:0005829">
    <property type="term" value="C:cytosol"/>
    <property type="evidence" value="ECO:0007669"/>
    <property type="project" value="TreeGrafter"/>
</dbReference>
<accession>A0A8H6BC90</accession>
<name>A0A8H6BC90_DEKBR</name>
<feature type="region of interest" description="Disordered" evidence="3">
    <location>
        <begin position="128"/>
        <end position="147"/>
    </location>
</feature>
<feature type="compositionally biased region" description="Basic and acidic residues" evidence="3">
    <location>
        <begin position="627"/>
        <end position="641"/>
    </location>
</feature>
<dbReference type="Pfam" id="PF01591">
    <property type="entry name" value="6PF2K"/>
    <property type="match status" value="1"/>
</dbReference>
<dbReference type="GO" id="GO:0006000">
    <property type="term" value="P:fructose metabolic process"/>
    <property type="evidence" value="ECO:0007669"/>
    <property type="project" value="InterPro"/>
</dbReference>
<dbReference type="InterPro" id="IPR027417">
    <property type="entry name" value="P-loop_NTPase"/>
</dbReference>
<dbReference type="Gene3D" id="3.40.50.1240">
    <property type="entry name" value="Phosphoglycerate mutase-like"/>
    <property type="match status" value="1"/>
</dbReference>
<keyword evidence="1" id="KW-0547">Nucleotide-binding</keyword>
<dbReference type="GO" id="GO:0003873">
    <property type="term" value="F:6-phosphofructo-2-kinase activity"/>
    <property type="evidence" value="ECO:0007669"/>
    <property type="project" value="InterPro"/>
</dbReference>
<dbReference type="CDD" id="cd07067">
    <property type="entry name" value="HP_PGM_like"/>
    <property type="match status" value="1"/>
</dbReference>
<dbReference type="InterPro" id="IPR013078">
    <property type="entry name" value="His_Pase_superF_clade-1"/>
</dbReference>
<dbReference type="PRINTS" id="PR00991">
    <property type="entry name" value="6PFRUCTKNASE"/>
</dbReference>
<gene>
    <name evidence="5" type="ORF">HII12_003695</name>
</gene>
<dbReference type="SUPFAM" id="SSF52540">
    <property type="entry name" value="P-loop containing nucleoside triphosphate hydrolases"/>
    <property type="match status" value="1"/>
</dbReference>
<feature type="domain" description="6-phosphofructo-2-kinase" evidence="4">
    <location>
        <begin position="61"/>
        <end position="315"/>
    </location>
</feature>
<dbReference type="InterPro" id="IPR029033">
    <property type="entry name" value="His_PPase_superfam"/>
</dbReference>
<sequence length="686" mass="79068">MTLIPSSNSTASKAQFSFKFDQLPSPTISAQASTGASSTSLSAMSNISDSSSMTSSDVSPGESLKLVIVCVGLPARGKSYITKKLQRYFNWSQFNTKIFNVGNTRREKHTGPSEVPVLGPISNNCNTAPKKQEKSTENKHIGTSTTHDASFFDSSNKENLKLREKWAKETLNRLLDYLQYEDGNVGIFDATNTTKNRRKWIVETVTSRMKGSAKILFLESICTDGELIEKNIHLKLMGPDYRSMKPKLALEDFRNRLRNYESVYETIDEIEEMENQKYDVQYVKIINAGKKITSYNISGYLSSQCVFFLLNFNLTDRQIWLTPNGETEDDVRHIIGGDSDLSTNGWKFAKALPKFIARKRQEFNLRQLNKQFVKNSDFFSFHNGPHIEQKFNVWTSTLKRTNETAQYFSHNEYQMKSFRMLNDICYGSLDSSKDYDFRIDHFDEYYNMIQNKLSYRFPGLGGESYLDLISRLRPIIIELERCKEHVLLISHRVVIRVLLCYFMDLSKEMLTELDVHHGYIYCIEPKPYGLDLKIWQYDETTDDFYEVDEIELMKRKRKRLSLSVDNEYKPVLKSCNSNAAVDESYASDDDDETKIQKEPSITDIKQYQKVFCERSDSQCYGFMDSNTGKERSEKSNVEKNSDTTSISDKPLEKAINTPDVQEKLDKQISSILANKELVSRLKKLLI</sequence>
<comment type="caution">
    <text evidence="5">The sequence shown here is derived from an EMBL/GenBank/DDBJ whole genome shotgun (WGS) entry which is preliminary data.</text>
</comment>
<dbReference type="InterPro" id="IPR013079">
    <property type="entry name" value="6Phosfructo_kin"/>
</dbReference>
<dbReference type="AlphaFoldDB" id="A0A8H6BC90"/>
<dbReference type="Proteomes" id="UP000568158">
    <property type="component" value="Unassembled WGS sequence"/>
</dbReference>
<keyword evidence="2" id="KW-0067">ATP-binding</keyword>
<evidence type="ECO:0000256" key="1">
    <source>
        <dbReference type="ARBA" id="ARBA00022741"/>
    </source>
</evidence>
<dbReference type="InterPro" id="IPR003094">
    <property type="entry name" value="6Pfruct_kin"/>
</dbReference>
<proteinExistence type="predicted"/>
<feature type="region of interest" description="Disordered" evidence="3">
    <location>
        <begin position="623"/>
        <end position="651"/>
    </location>
</feature>
<reference evidence="5 6" key="1">
    <citation type="journal article" date="2020" name="Appl. Microbiol. Biotechnol.">
        <title>Targeted gene deletion in Brettanomyces bruxellensis with an expression-free CRISPR-Cas9 system.</title>
        <authorList>
            <person name="Varela C."/>
            <person name="Bartel C."/>
            <person name="Onetto C."/>
            <person name="Borneman A."/>
        </authorList>
    </citation>
    <scope>NUCLEOTIDE SEQUENCE [LARGE SCALE GENOMIC DNA]</scope>
    <source>
        <strain evidence="5 6">AWRI1613</strain>
    </source>
</reference>
<dbReference type="SMART" id="SM00855">
    <property type="entry name" value="PGAM"/>
    <property type="match status" value="1"/>
</dbReference>
<dbReference type="GO" id="GO:0005524">
    <property type="term" value="F:ATP binding"/>
    <property type="evidence" value="ECO:0007669"/>
    <property type="project" value="UniProtKB-KW"/>
</dbReference>
<dbReference type="Pfam" id="PF00300">
    <property type="entry name" value="His_Phos_1"/>
    <property type="match status" value="1"/>
</dbReference>
<dbReference type="PANTHER" id="PTHR10606:SF32">
    <property type="entry name" value="6-PHOSPHOFRUCTO-2-KINASE 1"/>
    <property type="match status" value="1"/>
</dbReference>
<feature type="compositionally biased region" description="Basic and acidic residues" evidence="3">
    <location>
        <begin position="130"/>
        <end position="140"/>
    </location>
</feature>
<evidence type="ECO:0000313" key="6">
    <source>
        <dbReference type="Proteomes" id="UP000568158"/>
    </source>
</evidence>
<dbReference type="SUPFAM" id="SSF53254">
    <property type="entry name" value="Phosphoglycerate mutase-like"/>
    <property type="match status" value="1"/>
</dbReference>
<organism evidence="5 6">
    <name type="scientific">Dekkera bruxellensis</name>
    <name type="common">Brettanomyces custersii</name>
    <dbReference type="NCBI Taxonomy" id="5007"/>
    <lineage>
        <taxon>Eukaryota</taxon>
        <taxon>Fungi</taxon>
        <taxon>Dikarya</taxon>
        <taxon>Ascomycota</taxon>
        <taxon>Saccharomycotina</taxon>
        <taxon>Pichiomycetes</taxon>
        <taxon>Pichiales</taxon>
        <taxon>Pichiaceae</taxon>
        <taxon>Brettanomyces</taxon>
    </lineage>
</organism>
<dbReference type="Gene3D" id="3.40.50.300">
    <property type="entry name" value="P-loop containing nucleotide triphosphate hydrolases"/>
    <property type="match status" value="1"/>
</dbReference>
<dbReference type="PANTHER" id="PTHR10606">
    <property type="entry name" value="6-PHOSPHOFRUCTO-2-KINASE/FRUCTOSE-2,6-BISPHOSPHATASE"/>
    <property type="match status" value="1"/>
</dbReference>
<feature type="region of interest" description="Disordered" evidence="3">
    <location>
        <begin position="40"/>
        <end position="59"/>
    </location>
</feature>
<evidence type="ECO:0000256" key="2">
    <source>
        <dbReference type="ARBA" id="ARBA00022840"/>
    </source>
</evidence>
<evidence type="ECO:0000259" key="4">
    <source>
        <dbReference type="Pfam" id="PF01591"/>
    </source>
</evidence>
<dbReference type="GO" id="GO:0006003">
    <property type="term" value="P:fructose 2,6-bisphosphate metabolic process"/>
    <property type="evidence" value="ECO:0007669"/>
    <property type="project" value="InterPro"/>
</dbReference>
<evidence type="ECO:0000256" key="3">
    <source>
        <dbReference type="SAM" id="MobiDB-lite"/>
    </source>
</evidence>
<protein>
    <recommendedName>
        <fullName evidence="4">6-phosphofructo-2-kinase domain-containing protein</fullName>
    </recommendedName>
</protein>
<dbReference type="EMBL" id="JABCYN010000031">
    <property type="protein sequence ID" value="KAF6009120.1"/>
    <property type="molecule type" value="Genomic_DNA"/>
</dbReference>
<evidence type="ECO:0000313" key="5">
    <source>
        <dbReference type="EMBL" id="KAF6009120.1"/>
    </source>
</evidence>